<keyword evidence="11" id="KW-1185">Reference proteome</keyword>
<keyword evidence="4" id="KW-0697">Rotamase</keyword>
<dbReference type="PROSITE" id="PS50102">
    <property type="entry name" value="RRM"/>
    <property type="match status" value="1"/>
</dbReference>
<dbReference type="PANTHER" id="PTHR45843:SF1">
    <property type="entry name" value="PEPTIDYL-PROLYL CIS-TRANS ISOMERASE-LIKE 4"/>
    <property type="match status" value="1"/>
</dbReference>
<evidence type="ECO:0000256" key="8">
    <source>
        <dbReference type="SAM" id="MobiDB-lite"/>
    </source>
</evidence>
<dbReference type="EC" id="5.2.1.8" evidence="3"/>
<dbReference type="EMBL" id="CAXAMM010038573">
    <property type="protein sequence ID" value="CAK9079138.1"/>
    <property type="molecule type" value="Genomic_DNA"/>
</dbReference>
<evidence type="ECO:0000259" key="9">
    <source>
        <dbReference type="PROSITE" id="PS50102"/>
    </source>
</evidence>
<reference evidence="10 11" key="1">
    <citation type="submission" date="2024-02" db="EMBL/GenBank/DDBJ databases">
        <authorList>
            <person name="Chen Y."/>
            <person name="Shah S."/>
            <person name="Dougan E. K."/>
            <person name="Thang M."/>
            <person name="Chan C."/>
        </authorList>
    </citation>
    <scope>NUCLEOTIDE SEQUENCE [LARGE SCALE GENOMIC DNA]</scope>
</reference>
<keyword evidence="6" id="KW-0539">Nucleus</keyword>
<feature type="compositionally biased region" description="Basic and acidic residues" evidence="8">
    <location>
        <begin position="220"/>
        <end position="229"/>
    </location>
</feature>
<evidence type="ECO:0000256" key="7">
    <source>
        <dbReference type="PROSITE-ProRule" id="PRU00176"/>
    </source>
</evidence>
<name>A0ABP0PSY4_9DINO</name>
<evidence type="ECO:0000256" key="5">
    <source>
        <dbReference type="ARBA" id="ARBA00023235"/>
    </source>
</evidence>
<dbReference type="InterPro" id="IPR012677">
    <property type="entry name" value="Nucleotide-bd_a/b_plait_sf"/>
</dbReference>
<feature type="compositionally biased region" description="Low complexity" evidence="8">
    <location>
        <begin position="344"/>
        <end position="357"/>
    </location>
</feature>
<evidence type="ECO:0000256" key="6">
    <source>
        <dbReference type="ARBA" id="ARBA00023242"/>
    </source>
</evidence>
<feature type="domain" description="RRM" evidence="9">
    <location>
        <begin position="128"/>
        <end position="206"/>
    </location>
</feature>
<dbReference type="Proteomes" id="UP001642464">
    <property type="component" value="Unassembled WGS sequence"/>
</dbReference>
<dbReference type="InterPro" id="IPR035542">
    <property type="entry name" value="CRIP"/>
</dbReference>
<evidence type="ECO:0000313" key="10">
    <source>
        <dbReference type="EMBL" id="CAK9079138.1"/>
    </source>
</evidence>
<evidence type="ECO:0000313" key="11">
    <source>
        <dbReference type="Proteomes" id="UP001642464"/>
    </source>
</evidence>
<dbReference type="InterPro" id="IPR000504">
    <property type="entry name" value="RRM_dom"/>
</dbReference>
<dbReference type="InterPro" id="IPR035979">
    <property type="entry name" value="RBD_domain_sf"/>
</dbReference>
<protein>
    <recommendedName>
        <fullName evidence="3">peptidylprolyl isomerase</fullName>
        <ecNumber evidence="3">5.2.1.8</ecNumber>
    </recommendedName>
</protein>
<sequence>MNEARHAPYQNIRIWHTEEPSTLYGGCRNGSGSHWEHDHSEENEQRRSTPVELRQCRLGLSLAQPRLAELIPPKSPEVVQDEVLKTIENEEDESELQERMAKTLAKSQATSLELLHDLPDADIAPPDTDLFVAKLNPVTQDGDLELIFSRFGPIKSCEIVRDWKTGDSLQYAFIIYENPRDCEQAYFKMHDCVIDDRRIFVNFSQSVAKLWNKWRTGSRMSKEDVKGGAETKGGGRGKGGKGKGKSKDQVPLLSAAEGPKPGRKPGAFEYGQKEDREGDRRNGRDGRSDGRDGRRREEERERRHRPRVSQPRPAPVKRGRRRAEVTWTSQPKRMAEHGRRSGIPATAPAGAPDTPAGHRCARAADQVGEMRRRQPQPQPQPATLPPKATKSPDVVRRQPTAPQLPDAGMPDLRPSMFQVRPSTAMWQGAGRFRRGAAGVGLTRGQRGVLRPEGSGPAVWAPCQVGQRRAGDGDDGDRRAEEDDLFLPRESAVFRLLKGGSKHFGSYAFRSAFFSHCLDTNVLKALMCAQIPAPHWQRRVSGVACASSLEQEVNLLDWRALDAEAFVAFRGCRCASLIFEAHALEEPECPLLPDELELLERTNYGLAYTSKVVRTKLASLLLPQPSYKDVAGEHCLADSYPSAGDEDGLLLLDLWVLPSQEDPRAMAWRLPMAYGLVPAAAAKDHRKYKAQVAAAVNSAAVYGCDALLIAAKMGLPGTSKGEVISPEEAAVIWADVLRSAKGTAFKQIAFCLGRDASHHRRRLGRALAAAFGLGTPLTQ</sequence>
<dbReference type="SUPFAM" id="SSF54928">
    <property type="entry name" value="RNA-binding domain, RBD"/>
    <property type="match status" value="1"/>
</dbReference>
<evidence type="ECO:0000256" key="4">
    <source>
        <dbReference type="ARBA" id="ARBA00023110"/>
    </source>
</evidence>
<feature type="region of interest" description="Disordered" evidence="8">
    <location>
        <begin position="219"/>
        <end position="412"/>
    </location>
</feature>
<dbReference type="CDD" id="cd12235">
    <property type="entry name" value="RRM_PPIL4"/>
    <property type="match status" value="1"/>
</dbReference>
<comment type="catalytic activity">
    <reaction evidence="1">
        <text>[protein]-peptidylproline (omega=180) = [protein]-peptidylproline (omega=0)</text>
        <dbReference type="Rhea" id="RHEA:16237"/>
        <dbReference type="Rhea" id="RHEA-COMP:10747"/>
        <dbReference type="Rhea" id="RHEA-COMP:10748"/>
        <dbReference type="ChEBI" id="CHEBI:83833"/>
        <dbReference type="ChEBI" id="CHEBI:83834"/>
        <dbReference type="EC" id="5.2.1.8"/>
    </reaction>
</comment>
<comment type="caution">
    <text evidence="10">The sequence shown here is derived from an EMBL/GenBank/DDBJ whole genome shotgun (WGS) entry which is preliminary data.</text>
</comment>
<dbReference type="Gene3D" id="3.30.70.330">
    <property type="match status" value="1"/>
</dbReference>
<comment type="subcellular location">
    <subcellularLocation>
        <location evidence="2">Nucleus</location>
    </subcellularLocation>
</comment>
<dbReference type="SMART" id="SM00360">
    <property type="entry name" value="RRM"/>
    <property type="match status" value="1"/>
</dbReference>
<gene>
    <name evidence="10" type="ORF">SCF082_LOCUS37775</name>
</gene>
<proteinExistence type="predicted"/>
<keyword evidence="5" id="KW-0413">Isomerase</keyword>
<evidence type="ECO:0000256" key="3">
    <source>
        <dbReference type="ARBA" id="ARBA00013194"/>
    </source>
</evidence>
<feature type="region of interest" description="Disordered" evidence="8">
    <location>
        <begin position="25"/>
        <end position="50"/>
    </location>
</feature>
<accession>A0ABP0PSY4</accession>
<keyword evidence="7" id="KW-0694">RNA-binding</keyword>
<organism evidence="10 11">
    <name type="scientific">Durusdinium trenchii</name>
    <dbReference type="NCBI Taxonomy" id="1381693"/>
    <lineage>
        <taxon>Eukaryota</taxon>
        <taxon>Sar</taxon>
        <taxon>Alveolata</taxon>
        <taxon>Dinophyceae</taxon>
        <taxon>Suessiales</taxon>
        <taxon>Symbiodiniaceae</taxon>
        <taxon>Durusdinium</taxon>
    </lineage>
</organism>
<dbReference type="PANTHER" id="PTHR45843">
    <property type="entry name" value="PEPTIDYL-PROLYL CIS-TRANS ISOMERASE-LIKE 4"/>
    <property type="match status" value="1"/>
</dbReference>
<feature type="compositionally biased region" description="Basic and acidic residues" evidence="8">
    <location>
        <begin position="34"/>
        <end position="49"/>
    </location>
</feature>
<evidence type="ECO:0000256" key="1">
    <source>
        <dbReference type="ARBA" id="ARBA00000971"/>
    </source>
</evidence>
<feature type="compositionally biased region" description="Basic and acidic residues" evidence="8">
    <location>
        <begin position="271"/>
        <end position="301"/>
    </location>
</feature>
<dbReference type="Pfam" id="PF00076">
    <property type="entry name" value="RRM_1"/>
    <property type="match status" value="1"/>
</dbReference>
<evidence type="ECO:0000256" key="2">
    <source>
        <dbReference type="ARBA" id="ARBA00004123"/>
    </source>
</evidence>